<sequence length="772" mass="86382">MAPQQQTLARFFGGSKATEASKKKKAGTSSTTSTSAANSSVKSNPKKRAASPPSSPESKSKKSSAEEAGSSSPTKKQKVKKTVITYEEIGKEISAHRKAQELKEIKEVSELEKKLPEKKITVTSEKTKSKDSKTSATGTTTKQIPYARLVEVFNELEAESGRLKNLACASRFFLEVLKSYKDDKEQAATNLIQVTYLMVNRLGPDYEPDLELGLGETILLKALATSTGRSLADIRKDFHKQGDIGIVAKSSRSRQSIMFKPKPLTVDQVFKNLKDIAGMTGSSSQAKKIGIINKMLTSCEGDEAKFLMRSLEGKLRINFGQKSVLIALSKAIIEFEHFLKVEETGKKRKLKEGDIAEADEQIRLSFSQIPNYEIIIRKSLEFGILQLVDHCGLQSGVPVKPMLAKPTKSITEILDQFDDNREFTCEYKYDGERAQVHLMDDGLLKIYSRNSEDMTGRYPDLIDVMEELKSLNPEIKSFILDCECVAYDVDKDKILPFQVLSTRKRKDVKEEDIKVRICLFAFDMLLFNGESLLRKSLKERREFLHGNLKTIKTKFQFATKMDSRDINEIDLFLTQSIKDSCEGLMIKALNGPPSHYEPSKRSNNWLKLKKDYLEGIGDSLDLIVIGGYIGKGKRTGTYGGFLLGSYNQDTGEIESICKIGTGFSDELLAQLATLLKPKELTKPKASVIYSSGNSAAQPDVWFEPEVLFEVKVADFTTSPVYKAGYRYLELSGDRGISLRFPRFIQIRDDKDVEDATSSEQIVEMYQNQASLQ</sequence>
<dbReference type="PROSITE" id="PS50160">
    <property type="entry name" value="DNA_LIGASE_A3"/>
    <property type="match status" value="1"/>
</dbReference>
<organism evidence="16 17">
    <name type="scientific">Ambrosiozyma monospora</name>
    <name type="common">Yeast</name>
    <name type="synonym">Endomycopsis monosporus</name>
    <dbReference type="NCBI Taxonomy" id="43982"/>
    <lineage>
        <taxon>Eukaryota</taxon>
        <taxon>Fungi</taxon>
        <taxon>Dikarya</taxon>
        <taxon>Ascomycota</taxon>
        <taxon>Saccharomycotina</taxon>
        <taxon>Pichiomycetes</taxon>
        <taxon>Pichiales</taxon>
        <taxon>Pichiaceae</taxon>
        <taxon>Ambrosiozyma</taxon>
    </lineage>
</organism>
<evidence type="ECO:0000256" key="5">
    <source>
        <dbReference type="ARBA" id="ARBA00022741"/>
    </source>
</evidence>
<accession>A0A9W6YUG3</accession>
<keyword evidence="3" id="KW-0132">Cell division</keyword>
<dbReference type="Proteomes" id="UP001165063">
    <property type="component" value="Unassembled WGS sequence"/>
</dbReference>
<keyword evidence="4" id="KW-0235">DNA replication</keyword>
<dbReference type="InterPro" id="IPR012310">
    <property type="entry name" value="DNA_ligase_ATP-dep_cent"/>
</dbReference>
<dbReference type="FunFam" id="2.40.50.140:FF:000062">
    <property type="entry name" value="DNA ligase"/>
    <property type="match status" value="1"/>
</dbReference>
<dbReference type="CDD" id="cd07900">
    <property type="entry name" value="Adenylation_DNA_ligase_I_Euk"/>
    <property type="match status" value="1"/>
</dbReference>
<dbReference type="GO" id="GO:0005634">
    <property type="term" value="C:nucleus"/>
    <property type="evidence" value="ECO:0007669"/>
    <property type="project" value="TreeGrafter"/>
</dbReference>
<dbReference type="GO" id="GO:0006281">
    <property type="term" value="P:DNA repair"/>
    <property type="evidence" value="ECO:0007669"/>
    <property type="project" value="UniProtKB-KW"/>
</dbReference>
<dbReference type="Gene3D" id="3.30.470.30">
    <property type="entry name" value="DNA ligase/mRNA capping enzyme"/>
    <property type="match status" value="1"/>
</dbReference>
<dbReference type="GO" id="GO:0005739">
    <property type="term" value="C:mitochondrion"/>
    <property type="evidence" value="ECO:0007669"/>
    <property type="project" value="TreeGrafter"/>
</dbReference>
<feature type="region of interest" description="Disordered" evidence="14">
    <location>
        <begin position="1"/>
        <end position="81"/>
    </location>
</feature>
<dbReference type="SUPFAM" id="SSF56091">
    <property type="entry name" value="DNA ligase/mRNA capping enzyme, catalytic domain"/>
    <property type="match status" value="1"/>
</dbReference>
<dbReference type="PROSITE" id="PS00333">
    <property type="entry name" value="DNA_LIGASE_A2"/>
    <property type="match status" value="1"/>
</dbReference>
<evidence type="ECO:0000256" key="14">
    <source>
        <dbReference type="SAM" id="MobiDB-lite"/>
    </source>
</evidence>
<evidence type="ECO:0000256" key="6">
    <source>
        <dbReference type="ARBA" id="ARBA00022763"/>
    </source>
</evidence>
<dbReference type="PROSITE" id="PS00697">
    <property type="entry name" value="DNA_LIGASE_A1"/>
    <property type="match status" value="1"/>
</dbReference>
<dbReference type="GO" id="GO:0071897">
    <property type="term" value="P:DNA biosynthetic process"/>
    <property type="evidence" value="ECO:0007669"/>
    <property type="project" value="InterPro"/>
</dbReference>
<keyword evidence="7 12" id="KW-0067">ATP-binding</keyword>
<gene>
    <name evidence="16" type="ORF">Amon01_000212500</name>
</gene>
<feature type="compositionally biased region" description="Low complexity" evidence="14">
    <location>
        <begin position="27"/>
        <end position="43"/>
    </location>
</feature>
<evidence type="ECO:0000256" key="3">
    <source>
        <dbReference type="ARBA" id="ARBA00022618"/>
    </source>
</evidence>
<dbReference type="GO" id="GO:0006310">
    <property type="term" value="P:DNA recombination"/>
    <property type="evidence" value="ECO:0007669"/>
    <property type="project" value="UniProtKB-KW"/>
</dbReference>
<evidence type="ECO:0000256" key="2">
    <source>
        <dbReference type="ARBA" id="ARBA00022598"/>
    </source>
</evidence>
<dbReference type="EC" id="6.5.1.1" evidence="12"/>
<evidence type="ECO:0000256" key="12">
    <source>
        <dbReference type="RuleBase" id="RU000617"/>
    </source>
</evidence>
<dbReference type="GO" id="GO:0003677">
    <property type="term" value="F:DNA binding"/>
    <property type="evidence" value="ECO:0007669"/>
    <property type="project" value="InterPro"/>
</dbReference>
<keyword evidence="9 12" id="KW-0234">DNA repair</keyword>
<dbReference type="InterPro" id="IPR036599">
    <property type="entry name" value="DNA_ligase_N_sf"/>
</dbReference>
<evidence type="ECO:0000256" key="10">
    <source>
        <dbReference type="ARBA" id="ARBA00023306"/>
    </source>
</evidence>
<dbReference type="Gene3D" id="1.10.3260.10">
    <property type="entry name" value="DNA ligase, ATP-dependent, N-terminal domain"/>
    <property type="match status" value="1"/>
</dbReference>
<dbReference type="Pfam" id="PF04679">
    <property type="entry name" value="DNA_ligase_A_C"/>
    <property type="match status" value="1"/>
</dbReference>
<keyword evidence="10" id="KW-0131">Cell cycle</keyword>
<dbReference type="AlphaFoldDB" id="A0A9W6YUG3"/>
<evidence type="ECO:0000256" key="8">
    <source>
        <dbReference type="ARBA" id="ARBA00023172"/>
    </source>
</evidence>
<evidence type="ECO:0000256" key="1">
    <source>
        <dbReference type="ARBA" id="ARBA00007572"/>
    </source>
</evidence>
<evidence type="ECO:0000256" key="9">
    <source>
        <dbReference type="ARBA" id="ARBA00023204"/>
    </source>
</evidence>
<dbReference type="InterPro" id="IPR016059">
    <property type="entry name" value="DNA_ligase_ATP-dep_CS"/>
</dbReference>
<dbReference type="InterPro" id="IPR012340">
    <property type="entry name" value="NA-bd_OB-fold"/>
</dbReference>
<protein>
    <recommendedName>
        <fullName evidence="12">DNA ligase</fullName>
        <ecNumber evidence="12">6.5.1.1</ecNumber>
    </recommendedName>
</protein>
<keyword evidence="2 12" id="KW-0436">Ligase</keyword>
<dbReference type="PANTHER" id="PTHR45674">
    <property type="entry name" value="DNA LIGASE 1/3 FAMILY MEMBER"/>
    <property type="match status" value="1"/>
</dbReference>
<dbReference type="GO" id="GO:1903461">
    <property type="term" value="P:Okazaki fragment processing involved in mitotic DNA replication"/>
    <property type="evidence" value="ECO:0007669"/>
    <property type="project" value="TreeGrafter"/>
</dbReference>
<dbReference type="OrthoDB" id="206088at2759"/>
<dbReference type="InterPro" id="IPR012308">
    <property type="entry name" value="DNA_ligase_ATP-dep_N"/>
</dbReference>
<proteinExistence type="inferred from homology"/>
<dbReference type="Pfam" id="PF04675">
    <property type="entry name" value="DNA_ligase_A_N"/>
    <property type="match status" value="1"/>
</dbReference>
<evidence type="ECO:0000256" key="11">
    <source>
        <dbReference type="ARBA" id="ARBA00034003"/>
    </source>
</evidence>
<name>A0A9W6YUG3_AMBMO</name>
<dbReference type="GO" id="GO:0005524">
    <property type="term" value="F:ATP binding"/>
    <property type="evidence" value="ECO:0007669"/>
    <property type="project" value="UniProtKB-KW"/>
</dbReference>
<comment type="catalytic activity">
    <reaction evidence="11 12">
        <text>ATP + (deoxyribonucleotide)n-3'-hydroxyl + 5'-phospho-(deoxyribonucleotide)m = (deoxyribonucleotide)n+m + AMP + diphosphate.</text>
        <dbReference type="EC" id="6.5.1.1"/>
    </reaction>
</comment>
<comment type="caution">
    <text evidence="16">The sequence shown here is derived from an EMBL/GenBank/DDBJ whole genome shotgun (WGS) entry which is preliminary data.</text>
</comment>
<dbReference type="SUPFAM" id="SSF50249">
    <property type="entry name" value="Nucleic acid-binding proteins"/>
    <property type="match status" value="1"/>
</dbReference>
<keyword evidence="17" id="KW-1185">Reference proteome</keyword>
<evidence type="ECO:0000256" key="4">
    <source>
        <dbReference type="ARBA" id="ARBA00022705"/>
    </source>
</evidence>
<evidence type="ECO:0000313" key="17">
    <source>
        <dbReference type="Proteomes" id="UP001165063"/>
    </source>
</evidence>
<keyword evidence="8 12" id="KW-0233">DNA recombination</keyword>
<evidence type="ECO:0000313" key="16">
    <source>
        <dbReference type="EMBL" id="GMG21602.1"/>
    </source>
</evidence>
<evidence type="ECO:0000259" key="15">
    <source>
        <dbReference type="PROSITE" id="PS50160"/>
    </source>
</evidence>
<dbReference type="GO" id="GO:0003910">
    <property type="term" value="F:DNA ligase (ATP) activity"/>
    <property type="evidence" value="ECO:0007669"/>
    <property type="project" value="UniProtKB-EC"/>
</dbReference>
<keyword evidence="5 12" id="KW-0547">Nucleotide-binding</keyword>
<dbReference type="InterPro" id="IPR050191">
    <property type="entry name" value="ATP-dep_DNA_ligase"/>
</dbReference>
<dbReference type="InterPro" id="IPR012309">
    <property type="entry name" value="DNA_ligase_ATP-dep_C"/>
</dbReference>
<reference evidence="16" key="1">
    <citation type="submission" date="2023-04" db="EMBL/GenBank/DDBJ databases">
        <title>Ambrosiozyma monospora NBRC 1965.</title>
        <authorList>
            <person name="Ichikawa N."/>
            <person name="Sato H."/>
            <person name="Tonouchi N."/>
        </authorList>
    </citation>
    <scope>NUCLEOTIDE SEQUENCE</scope>
    <source>
        <strain evidence="16">NBRC 1965</strain>
    </source>
</reference>
<dbReference type="NCBIfam" id="TIGR00574">
    <property type="entry name" value="dnl1"/>
    <property type="match status" value="1"/>
</dbReference>
<keyword evidence="6 12" id="KW-0227">DNA damage</keyword>
<dbReference type="CDD" id="cd07969">
    <property type="entry name" value="OBF_DNA_ligase_I"/>
    <property type="match status" value="1"/>
</dbReference>
<dbReference type="Gene3D" id="2.40.50.140">
    <property type="entry name" value="Nucleic acid-binding proteins"/>
    <property type="match status" value="1"/>
</dbReference>
<dbReference type="SUPFAM" id="SSF117018">
    <property type="entry name" value="ATP-dependent DNA ligase DNA-binding domain"/>
    <property type="match status" value="1"/>
</dbReference>
<dbReference type="InterPro" id="IPR000977">
    <property type="entry name" value="DNA_ligase_ATP-dep"/>
</dbReference>
<comment type="similarity">
    <text evidence="1 13">Belongs to the ATP-dependent DNA ligase family.</text>
</comment>
<dbReference type="Pfam" id="PF01068">
    <property type="entry name" value="DNA_ligase_A_M"/>
    <property type="match status" value="1"/>
</dbReference>
<dbReference type="EMBL" id="BSXU01000727">
    <property type="protein sequence ID" value="GMG21602.1"/>
    <property type="molecule type" value="Genomic_DNA"/>
</dbReference>
<dbReference type="GO" id="GO:0051301">
    <property type="term" value="P:cell division"/>
    <property type="evidence" value="ECO:0007669"/>
    <property type="project" value="UniProtKB-KW"/>
</dbReference>
<evidence type="ECO:0000256" key="13">
    <source>
        <dbReference type="RuleBase" id="RU004196"/>
    </source>
</evidence>
<feature type="domain" description="ATP-dependent DNA ligase family profile" evidence="15">
    <location>
        <begin position="510"/>
        <end position="647"/>
    </location>
</feature>
<dbReference type="Gene3D" id="3.30.1490.70">
    <property type="match status" value="1"/>
</dbReference>
<dbReference type="PANTHER" id="PTHR45674:SF4">
    <property type="entry name" value="DNA LIGASE 1"/>
    <property type="match status" value="1"/>
</dbReference>
<dbReference type="FunFam" id="3.30.470.30:FF:000016">
    <property type="entry name" value="DNA ligase"/>
    <property type="match status" value="1"/>
</dbReference>
<evidence type="ECO:0000256" key="7">
    <source>
        <dbReference type="ARBA" id="ARBA00022840"/>
    </source>
</evidence>